<feature type="domain" description="Filamentous haemagglutinin FhaB/tRNA nuclease CdiA-like TPS" evidence="1">
    <location>
        <begin position="47"/>
        <end position="156"/>
    </location>
</feature>
<dbReference type="AlphaFoldDB" id="A0A6M8BLD4"/>
<proteinExistence type="predicted"/>
<protein>
    <submittedName>
        <fullName evidence="2">Filamentous hemagglutinin N-terminal domain-containing protein</fullName>
    </submittedName>
</protein>
<accession>A0A6M8BLD4</accession>
<dbReference type="NCBIfam" id="TIGR01901">
    <property type="entry name" value="adhes_NPXG"/>
    <property type="match status" value="1"/>
</dbReference>
<organism evidence="2 3">
    <name type="scientific">Thermoleptolyngbya sichuanensis A183</name>
    <dbReference type="NCBI Taxonomy" id="2737172"/>
    <lineage>
        <taxon>Bacteria</taxon>
        <taxon>Bacillati</taxon>
        <taxon>Cyanobacteriota</taxon>
        <taxon>Cyanophyceae</taxon>
        <taxon>Oculatellales</taxon>
        <taxon>Oculatellaceae</taxon>
        <taxon>Thermoleptolyngbya</taxon>
        <taxon>Thermoleptolyngbya sichuanensis</taxon>
    </lineage>
</organism>
<name>A0A6M8BLD4_9CYAN</name>
<dbReference type="InterPro" id="IPR012334">
    <property type="entry name" value="Pectin_lyas_fold"/>
</dbReference>
<dbReference type="KEGG" id="theu:HPC62_17695"/>
<dbReference type="Proteomes" id="UP000505210">
    <property type="component" value="Chromosome"/>
</dbReference>
<gene>
    <name evidence="2" type="ORF">HPC62_17695</name>
</gene>
<dbReference type="Pfam" id="PF05860">
    <property type="entry name" value="TPS"/>
    <property type="match status" value="1"/>
</dbReference>
<evidence type="ECO:0000259" key="1">
    <source>
        <dbReference type="SMART" id="SM00912"/>
    </source>
</evidence>
<sequence length="410" mass="43623">MKQTMPFWKLRWLLSRKSLSSAIALVFWGWVLGDRAFGRPIADNSLGTESSRVEPVSGMNFQIHGGAQRGRNLFHSLQRLDVERGGSVFFVPDAGVRTILTRVTGDRRSNIRGTLGVVGDANLILMNPNGILFGRNARLNIAGSFVGTTADAIAFGDQGLFSALPTEVPADLTINPSALLYRQIAPAPIEVYSRHPRSFEDPPFFSFTGLQTGEAQSLLLAGGGVILDGGILSTLGGAVEIGGLSQPGQVGLQWQRAGQSFSARPRLRWSPDASLADVRVVNDGQIVTTVLNPAIKEPGGIAIAARRLTARNAQFLAGSSGANAGVISLIASERLDLQNISAIATEATNGNSGDITFSAPNITLSNTYVFFNTQIEGNAGTLRIQASDTLILRNSTQLRSEVDGRGNLLD</sequence>
<dbReference type="InterPro" id="IPR008638">
    <property type="entry name" value="FhaB/CdiA-like_TPS"/>
</dbReference>
<evidence type="ECO:0000313" key="3">
    <source>
        <dbReference type="Proteomes" id="UP000505210"/>
    </source>
</evidence>
<dbReference type="Gene3D" id="2.160.20.10">
    <property type="entry name" value="Single-stranded right-handed beta-helix, Pectin lyase-like"/>
    <property type="match status" value="1"/>
</dbReference>
<dbReference type="SMART" id="SM00912">
    <property type="entry name" value="Haemagg_act"/>
    <property type="match status" value="1"/>
</dbReference>
<dbReference type="SUPFAM" id="SSF51126">
    <property type="entry name" value="Pectin lyase-like"/>
    <property type="match status" value="1"/>
</dbReference>
<reference evidence="2 3" key="1">
    <citation type="submission" date="2020-05" db="EMBL/GenBank/DDBJ databases">
        <title>Complete genome sequence of of a novel Thermoleptolyngbya strain isolated from hot springs of Ganzi, Sichuan China.</title>
        <authorList>
            <person name="Tang J."/>
            <person name="Daroch M."/>
            <person name="Li L."/>
            <person name="Waleron K."/>
            <person name="Waleron M."/>
            <person name="Waleron M."/>
        </authorList>
    </citation>
    <scope>NUCLEOTIDE SEQUENCE [LARGE SCALE GENOMIC DNA]</scope>
    <source>
        <strain evidence="2 3">PKUAC-SCTA183</strain>
    </source>
</reference>
<keyword evidence="3" id="KW-1185">Reference proteome</keyword>
<dbReference type="InterPro" id="IPR011050">
    <property type="entry name" value="Pectin_lyase_fold/virulence"/>
</dbReference>
<evidence type="ECO:0000313" key="2">
    <source>
        <dbReference type="EMBL" id="QKD83783.1"/>
    </source>
</evidence>
<dbReference type="EMBL" id="CP053661">
    <property type="protein sequence ID" value="QKD83783.1"/>
    <property type="molecule type" value="Genomic_DNA"/>
</dbReference>